<dbReference type="EMBL" id="CP108222">
    <property type="protein sequence ID" value="WTT19285.1"/>
    <property type="molecule type" value="Genomic_DNA"/>
</dbReference>
<dbReference type="AlphaFoldDB" id="A0AAU2A7B8"/>
<evidence type="ECO:0000313" key="2">
    <source>
        <dbReference type="EMBL" id="WTT19285.1"/>
    </source>
</evidence>
<feature type="chain" id="PRO_5043692901" evidence="1">
    <location>
        <begin position="32"/>
        <end position="134"/>
    </location>
</feature>
<protein>
    <submittedName>
        <fullName evidence="2">Uncharacterized protein</fullName>
    </submittedName>
</protein>
<gene>
    <name evidence="2" type="ORF">OHA22_29035</name>
</gene>
<dbReference type="PROSITE" id="PS51257">
    <property type="entry name" value="PROKAR_LIPOPROTEIN"/>
    <property type="match status" value="1"/>
</dbReference>
<proteinExistence type="predicted"/>
<reference evidence="2" key="1">
    <citation type="submission" date="2022-10" db="EMBL/GenBank/DDBJ databases">
        <title>The complete genomes of actinobacterial strains from the NBC collection.</title>
        <authorList>
            <person name="Joergensen T.S."/>
            <person name="Alvarez Arevalo M."/>
            <person name="Sterndorff E.B."/>
            <person name="Faurdal D."/>
            <person name="Vuksanovic O."/>
            <person name="Mourched A.-S."/>
            <person name="Charusanti P."/>
            <person name="Shaw S."/>
            <person name="Blin K."/>
            <person name="Weber T."/>
        </authorList>
    </citation>
    <scope>NUCLEOTIDE SEQUENCE</scope>
    <source>
        <strain evidence="2">NBC_00093</strain>
    </source>
</reference>
<accession>A0AAU2A7B8</accession>
<evidence type="ECO:0000256" key="1">
    <source>
        <dbReference type="SAM" id="SignalP"/>
    </source>
</evidence>
<sequence>MNKLWAALATTGVIGASLVSLAPAASAAAQACVTTTITTGYRTYSETATKSSTSTCSDLNLTYANDTSAVGYDCYRGMYRNSAGTWFRGTSGWHCLNDGAYAIDTQLLLTDLNDGTTFGVESYYDSPDYVNITH</sequence>
<keyword evidence="1" id="KW-0732">Signal</keyword>
<name>A0AAU2A7B8_9ACTN</name>
<organism evidence="2">
    <name type="scientific">Streptomyces sp. NBC_00093</name>
    <dbReference type="NCBI Taxonomy" id="2975649"/>
    <lineage>
        <taxon>Bacteria</taxon>
        <taxon>Bacillati</taxon>
        <taxon>Actinomycetota</taxon>
        <taxon>Actinomycetes</taxon>
        <taxon>Kitasatosporales</taxon>
        <taxon>Streptomycetaceae</taxon>
        <taxon>Streptomyces</taxon>
    </lineage>
</organism>
<feature type="signal peptide" evidence="1">
    <location>
        <begin position="1"/>
        <end position="31"/>
    </location>
</feature>